<dbReference type="InterPro" id="IPR002197">
    <property type="entry name" value="HTH_Fis"/>
</dbReference>
<dbReference type="FunFam" id="3.40.50.300:FF:000006">
    <property type="entry name" value="DNA-binding transcriptional regulator NtrC"/>
    <property type="match status" value="1"/>
</dbReference>
<dbReference type="Pfam" id="PF02954">
    <property type="entry name" value="HTH_8"/>
    <property type="match status" value="1"/>
</dbReference>
<dbReference type="CDD" id="cd00009">
    <property type="entry name" value="AAA"/>
    <property type="match status" value="1"/>
</dbReference>
<dbReference type="InterPro" id="IPR011006">
    <property type="entry name" value="CheY-like_superfamily"/>
</dbReference>
<dbReference type="PROSITE" id="PS00688">
    <property type="entry name" value="SIGMA54_INTERACT_3"/>
    <property type="match status" value="1"/>
</dbReference>
<dbReference type="SMART" id="SM00448">
    <property type="entry name" value="REC"/>
    <property type="match status" value="1"/>
</dbReference>
<dbReference type="Pfam" id="PF00158">
    <property type="entry name" value="Sigma54_activat"/>
    <property type="match status" value="1"/>
</dbReference>
<evidence type="ECO:0000313" key="11">
    <source>
        <dbReference type="EMBL" id="QRG08464.1"/>
    </source>
</evidence>
<gene>
    <name evidence="11" type="ORF">EZH22_09320</name>
</gene>
<evidence type="ECO:0000256" key="3">
    <source>
        <dbReference type="ARBA" id="ARBA00023012"/>
    </source>
</evidence>
<dbReference type="InterPro" id="IPR025943">
    <property type="entry name" value="Sigma_54_int_dom_ATP-bd_2"/>
</dbReference>
<dbReference type="PROSITE" id="PS50045">
    <property type="entry name" value="SIGMA54_INTERACT_4"/>
    <property type="match status" value="1"/>
</dbReference>
<keyword evidence="8" id="KW-0597">Phosphoprotein</keyword>
<dbReference type="CDD" id="cd00156">
    <property type="entry name" value="REC"/>
    <property type="match status" value="1"/>
</dbReference>
<accession>A0A974PSB8</accession>
<dbReference type="InterPro" id="IPR001789">
    <property type="entry name" value="Sig_transdc_resp-reg_receiver"/>
</dbReference>
<feature type="domain" description="Response regulatory" evidence="10">
    <location>
        <begin position="25"/>
        <end position="139"/>
    </location>
</feature>
<dbReference type="PANTHER" id="PTHR32071">
    <property type="entry name" value="TRANSCRIPTIONAL REGULATORY PROTEIN"/>
    <property type="match status" value="1"/>
</dbReference>
<evidence type="ECO:0000259" key="9">
    <source>
        <dbReference type="PROSITE" id="PS50045"/>
    </source>
</evidence>
<dbReference type="Gene3D" id="1.10.8.60">
    <property type="match status" value="1"/>
</dbReference>
<dbReference type="Gene3D" id="3.40.50.300">
    <property type="entry name" value="P-loop containing nucleotide triphosphate hydrolases"/>
    <property type="match status" value="1"/>
</dbReference>
<dbReference type="Gene3D" id="3.40.50.2300">
    <property type="match status" value="1"/>
</dbReference>
<evidence type="ECO:0000313" key="12">
    <source>
        <dbReference type="Proteomes" id="UP000596427"/>
    </source>
</evidence>
<dbReference type="InterPro" id="IPR027417">
    <property type="entry name" value="P-loop_NTPase"/>
</dbReference>
<keyword evidence="12" id="KW-1185">Reference proteome</keyword>
<evidence type="ECO:0000256" key="8">
    <source>
        <dbReference type="PROSITE-ProRule" id="PRU00169"/>
    </source>
</evidence>
<reference evidence="11 12" key="1">
    <citation type="submission" date="2020-10" db="EMBL/GenBank/DDBJ databases">
        <title>Degradation of 1,4-Dioxane by Xanthobacter sp. YN2, via a Novel Group-2 Soluble Di-Iron Monooxygenase.</title>
        <authorList>
            <person name="Ma F."/>
            <person name="Wang Y."/>
            <person name="Yang J."/>
            <person name="Guo H."/>
            <person name="Su D."/>
            <person name="Yu L."/>
        </authorList>
    </citation>
    <scope>NUCLEOTIDE SEQUENCE [LARGE SCALE GENOMIC DNA]</scope>
    <source>
        <strain evidence="11 12">YN2</strain>
    </source>
</reference>
<dbReference type="GO" id="GO:0000160">
    <property type="term" value="P:phosphorelay signal transduction system"/>
    <property type="evidence" value="ECO:0007669"/>
    <property type="project" value="UniProtKB-KW"/>
</dbReference>
<feature type="modified residue" description="4-aspartylphosphate" evidence="8">
    <location>
        <position position="74"/>
    </location>
</feature>
<keyword evidence="2" id="KW-0067">ATP-binding</keyword>
<dbReference type="InterPro" id="IPR025944">
    <property type="entry name" value="Sigma_54_int_dom_CS"/>
</dbReference>
<dbReference type="InterPro" id="IPR058031">
    <property type="entry name" value="AAA_lid_NorR"/>
</dbReference>
<evidence type="ECO:0000256" key="2">
    <source>
        <dbReference type="ARBA" id="ARBA00022840"/>
    </source>
</evidence>
<dbReference type="InterPro" id="IPR003593">
    <property type="entry name" value="AAA+_ATPase"/>
</dbReference>
<protein>
    <submittedName>
        <fullName evidence="11">Sigma-54-dependent Fis family transcriptional regulator</fullName>
    </submittedName>
</protein>
<organism evidence="11 12">
    <name type="scientific">Xanthobacter dioxanivorans</name>
    <dbReference type="NCBI Taxonomy" id="2528964"/>
    <lineage>
        <taxon>Bacteria</taxon>
        <taxon>Pseudomonadati</taxon>
        <taxon>Pseudomonadota</taxon>
        <taxon>Alphaproteobacteria</taxon>
        <taxon>Hyphomicrobiales</taxon>
        <taxon>Xanthobacteraceae</taxon>
        <taxon>Xanthobacter</taxon>
    </lineage>
</organism>
<dbReference type="AlphaFoldDB" id="A0A974PSB8"/>
<keyword evidence="7" id="KW-0804">Transcription</keyword>
<dbReference type="SUPFAM" id="SSF52540">
    <property type="entry name" value="P-loop containing nucleoside triphosphate hydrolases"/>
    <property type="match status" value="1"/>
</dbReference>
<dbReference type="PROSITE" id="PS00676">
    <property type="entry name" value="SIGMA54_INTERACT_2"/>
    <property type="match status" value="1"/>
</dbReference>
<evidence type="ECO:0000256" key="5">
    <source>
        <dbReference type="ARBA" id="ARBA00023125"/>
    </source>
</evidence>
<dbReference type="PROSITE" id="PS50110">
    <property type="entry name" value="RESPONSE_REGULATORY"/>
    <property type="match status" value="1"/>
</dbReference>
<dbReference type="GO" id="GO:0006355">
    <property type="term" value="P:regulation of DNA-templated transcription"/>
    <property type="evidence" value="ECO:0007669"/>
    <property type="project" value="InterPro"/>
</dbReference>
<dbReference type="SMART" id="SM00382">
    <property type="entry name" value="AAA"/>
    <property type="match status" value="1"/>
</dbReference>
<dbReference type="InterPro" id="IPR002078">
    <property type="entry name" value="Sigma_54_int"/>
</dbReference>
<dbReference type="SUPFAM" id="SSF46689">
    <property type="entry name" value="Homeodomain-like"/>
    <property type="match status" value="1"/>
</dbReference>
<dbReference type="Gene3D" id="1.10.10.60">
    <property type="entry name" value="Homeodomain-like"/>
    <property type="match status" value="1"/>
</dbReference>
<dbReference type="GO" id="GO:0005524">
    <property type="term" value="F:ATP binding"/>
    <property type="evidence" value="ECO:0007669"/>
    <property type="project" value="UniProtKB-KW"/>
</dbReference>
<sequence length="461" mass="49837">MTPIADAPADAAGDIAFSPHLAGASILIVDDEPGMRNFLMRMLASRCRHVAEAADVAAASRLLEATPFDLIILDNIMAGRTGLEWLEELRGSGFYRDVILITAFADLETAIKALRAGAADFVLKPFRSNQILNAIARCLDRGRLLRENFVLKRELKTLPGGGPGIMAGASLSTHAVRSMIERVGPMPTTVLVTGESGTGKEVTARALHTVSPRAAKPFVPVNCAAIAPEIIESELFGHLKGAFTGAASSREGLFFYAQGGTLFLDEVGELPPAMQSKLLRVIEDKKVRPVGAEREIPVDVRLVAATNCDLADAVAQGRFRQDLYYRLNVVNIHLSPLRERAADVAPLARLFMDELSAQLGVAPLGLSDATLRDLARYPWPGNVRELRNVIERSLILGDFPRDVVPGDAEEDEEAFSQALDAVEKAHMLKVLGEAGGNRAEAARRLGVSRKTLDRKLKAWNA</sequence>
<evidence type="ECO:0000256" key="6">
    <source>
        <dbReference type="ARBA" id="ARBA00023159"/>
    </source>
</evidence>
<keyword evidence="5" id="KW-0238">DNA-binding</keyword>
<dbReference type="RefSeq" id="WP_203195372.1">
    <property type="nucleotide sequence ID" value="NZ_CP063362.1"/>
</dbReference>
<dbReference type="Proteomes" id="UP000596427">
    <property type="component" value="Chromosome"/>
</dbReference>
<evidence type="ECO:0000259" key="10">
    <source>
        <dbReference type="PROSITE" id="PS50110"/>
    </source>
</evidence>
<keyword evidence="4" id="KW-0805">Transcription regulation</keyword>
<dbReference type="PANTHER" id="PTHR32071:SF91">
    <property type="entry name" value="TUNGSTATE-RESPONSIVE TWO COMPONENT SIGMA54-DEPENDENT SIGNAL TRANSDUCTION SYSTEM RESPONSE REGULATOR FIS FAMILY"/>
    <property type="match status" value="1"/>
</dbReference>
<dbReference type="EMBL" id="CP063362">
    <property type="protein sequence ID" value="QRG08464.1"/>
    <property type="molecule type" value="Genomic_DNA"/>
</dbReference>
<proteinExistence type="predicted"/>
<dbReference type="SUPFAM" id="SSF52172">
    <property type="entry name" value="CheY-like"/>
    <property type="match status" value="1"/>
</dbReference>
<keyword evidence="6" id="KW-0010">Activator</keyword>
<keyword evidence="1" id="KW-0547">Nucleotide-binding</keyword>
<dbReference type="KEGG" id="xdi:EZH22_09320"/>
<dbReference type="Pfam" id="PF25601">
    <property type="entry name" value="AAA_lid_14"/>
    <property type="match status" value="1"/>
</dbReference>
<feature type="domain" description="Sigma-54 factor interaction" evidence="9">
    <location>
        <begin position="166"/>
        <end position="395"/>
    </location>
</feature>
<dbReference type="PRINTS" id="PR01590">
    <property type="entry name" value="HTHFIS"/>
</dbReference>
<keyword evidence="3" id="KW-0902">Two-component regulatory system</keyword>
<name>A0A974PSB8_9HYPH</name>
<evidence type="ECO:0000256" key="1">
    <source>
        <dbReference type="ARBA" id="ARBA00022741"/>
    </source>
</evidence>
<evidence type="ECO:0000256" key="7">
    <source>
        <dbReference type="ARBA" id="ARBA00023163"/>
    </source>
</evidence>
<dbReference type="Pfam" id="PF00072">
    <property type="entry name" value="Response_reg"/>
    <property type="match status" value="1"/>
</dbReference>
<evidence type="ECO:0000256" key="4">
    <source>
        <dbReference type="ARBA" id="ARBA00023015"/>
    </source>
</evidence>
<dbReference type="InterPro" id="IPR009057">
    <property type="entry name" value="Homeodomain-like_sf"/>
</dbReference>
<dbReference type="GO" id="GO:0043565">
    <property type="term" value="F:sequence-specific DNA binding"/>
    <property type="evidence" value="ECO:0007669"/>
    <property type="project" value="InterPro"/>
</dbReference>